<dbReference type="Proteomes" id="UP000015241">
    <property type="component" value="Unassembled WGS sequence"/>
</dbReference>
<dbReference type="InterPro" id="IPR016024">
    <property type="entry name" value="ARM-type_fold"/>
</dbReference>
<name>S8EQ22_FOMSC</name>
<proteinExistence type="predicted"/>
<feature type="region of interest" description="Disordered" evidence="1">
    <location>
        <begin position="1119"/>
        <end position="1231"/>
    </location>
</feature>
<feature type="compositionally biased region" description="Polar residues" evidence="1">
    <location>
        <begin position="1166"/>
        <end position="1180"/>
    </location>
</feature>
<evidence type="ECO:0000256" key="1">
    <source>
        <dbReference type="SAM" id="MobiDB-lite"/>
    </source>
</evidence>
<dbReference type="HOGENOM" id="CLU_001598_1_0_1"/>
<keyword evidence="3" id="KW-1185">Reference proteome</keyword>
<reference evidence="2 3" key="1">
    <citation type="journal article" date="2012" name="Science">
        <title>The Paleozoic origin of enzymatic lignin decomposition reconstructed from 31 fungal genomes.</title>
        <authorList>
            <person name="Floudas D."/>
            <person name="Binder M."/>
            <person name="Riley R."/>
            <person name="Barry K."/>
            <person name="Blanchette R.A."/>
            <person name="Henrissat B."/>
            <person name="Martinez A.T."/>
            <person name="Otillar R."/>
            <person name="Spatafora J.W."/>
            <person name="Yadav J.S."/>
            <person name="Aerts A."/>
            <person name="Benoit I."/>
            <person name="Boyd A."/>
            <person name="Carlson A."/>
            <person name="Copeland A."/>
            <person name="Coutinho P.M."/>
            <person name="de Vries R.P."/>
            <person name="Ferreira P."/>
            <person name="Findley K."/>
            <person name="Foster B."/>
            <person name="Gaskell J."/>
            <person name="Glotzer D."/>
            <person name="Gorecki P."/>
            <person name="Heitman J."/>
            <person name="Hesse C."/>
            <person name="Hori C."/>
            <person name="Igarashi K."/>
            <person name="Jurgens J.A."/>
            <person name="Kallen N."/>
            <person name="Kersten P."/>
            <person name="Kohler A."/>
            <person name="Kuees U."/>
            <person name="Kumar T.K.A."/>
            <person name="Kuo A."/>
            <person name="LaButti K."/>
            <person name="Larrondo L.F."/>
            <person name="Lindquist E."/>
            <person name="Ling A."/>
            <person name="Lombard V."/>
            <person name="Lucas S."/>
            <person name="Lundell T."/>
            <person name="Martin R."/>
            <person name="McLaughlin D.J."/>
            <person name="Morgenstern I."/>
            <person name="Morin E."/>
            <person name="Murat C."/>
            <person name="Nagy L.G."/>
            <person name="Nolan M."/>
            <person name="Ohm R.A."/>
            <person name="Patyshakuliyeva A."/>
            <person name="Rokas A."/>
            <person name="Ruiz-Duenas F.J."/>
            <person name="Sabat G."/>
            <person name="Salamov A."/>
            <person name="Samejima M."/>
            <person name="Schmutz J."/>
            <person name="Slot J.C."/>
            <person name="St John F."/>
            <person name="Stenlid J."/>
            <person name="Sun H."/>
            <person name="Sun S."/>
            <person name="Syed K."/>
            <person name="Tsang A."/>
            <person name="Wiebenga A."/>
            <person name="Young D."/>
            <person name="Pisabarro A."/>
            <person name="Eastwood D.C."/>
            <person name="Martin F."/>
            <person name="Cullen D."/>
            <person name="Grigoriev I.V."/>
            <person name="Hibbett D.S."/>
        </authorList>
    </citation>
    <scope>NUCLEOTIDE SEQUENCE</scope>
    <source>
        <strain evidence="3">FP-58527</strain>
    </source>
</reference>
<organism evidence="2 3">
    <name type="scientific">Fomitopsis schrenkii</name>
    <name type="common">Brown rot fungus</name>
    <dbReference type="NCBI Taxonomy" id="2126942"/>
    <lineage>
        <taxon>Eukaryota</taxon>
        <taxon>Fungi</taxon>
        <taxon>Dikarya</taxon>
        <taxon>Basidiomycota</taxon>
        <taxon>Agaricomycotina</taxon>
        <taxon>Agaricomycetes</taxon>
        <taxon>Polyporales</taxon>
        <taxon>Fomitopsis</taxon>
    </lineage>
</organism>
<accession>S8EQ22</accession>
<gene>
    <name evidence="2" type="ORF">FOMPIDRAFT_1045197</name>
</gene>
<feature type="compositionally biased region" description="Basic and acidic residues" evidence="1">
    <location>
        <begin position="1201"/>
        <end position="1215"/>
    </location>
</feature>
<protein>
    <recommendedName>
        <fullName evidence="4">Telomere-associated protein Rif1 N-terminal domain-containing protein</fullName>
    </recommendedName>
</protein>
<dbReference type="SUPFAM" id="SSF48371">
    <property type="entry name" value="ARM repeat"/>
    <property type="match status" value="1"/>
</dbReference>
<feature type="compositionally biased region" description="Polar residues" evidence="1">
    <location>
        <begin position="1064"/>
        <end position="1075"/>
    </location>
</feature>
<evidence type="ECO:0000313" key="2">
    <source>
        <dbReference type="EMBL" id="EPT05129.1"/>
    </source>
</evidence>
<dbReference type="OrthoDB" id="3259617at2759"/>
<sequence>MSTPPVCSGGTHPSTDVRYLRSPISTILESIEDVHKEYLSAHDLIDAYHTLCSRLRDISGVLSNESAKVPALRCLEEQSVPFTRILRKHVREALVDPLLTASQRSSVWVGALRPYNWPSTPVTDEDMKLARDTASLCQSALRVVSYILRFPALSAVFTADDVVHLAEDVVDVLDSPGLPIPNGKKIQALALWRTVHESVEYGRDCPLICDGLKALGNLVRAHHSIILELCSPTIKSVLKRLTYNEVEVRLEAADALSGFAFTFLSHPPDARQELVGPLRNPLRSHVGAAFTKYNKDHKAHCLMTLSMGPLGTDDTPASARGVVRALIVLASVIVIMGPDVFTDKACLKLVFKTMERPESRKLQSIRLLHALIWRCLVWAFAELRVKEPPSSKVRRNALEVVKQERRHGVATTLITSLLGASSLHDSPQAEHHNVKESVAVLRSMAEDRDSVRAEARTILSRLTSAIGSAPTPPSTPAADGKFFGGGILVKELFDGTILRASDERLSTLLPALVQSSVERVRPLTEPEIVESWDGLIEAWTTLVKKEILDCQDSFAHPHDLLGSWQALLLVLAQLTQERRHLTASPECAVKVAEIFRGVLTWHDAATARRPDEPTLRQNQLRFAFMMWKIARNVFNTSWLATASEHILRAVLQQTYDLRNKDVADAWAELASALVLAGHEDVLHRLAVGDEAQQETELKRHLWSVLAQSWTSAEVKPEWKTSASLVTLPVGHFTLCDNDLALWEELLCVTIASASSAGDSSDQVLEHIATHFHERSESQHPRMAISLLSHLTMHDDRPIPRNFLHAVDDFLCDLYAAKHEDRYPILQSSNILLTLLQACSQHNIVSLVSAISDGLCIWIRDEEEVLPDKEYNEIIMPLYQTSLERITDHEFTPDSLEAIAPFLSSAFKRMPPPAIGPTVFKEFWDVVRPRVTLPSSRLPEDFKQALRINHDFFGGHLPSDMSYDSQSQSQFESQAESIIPETPSSQLMYEPLPLLPSAFPSRFMNNGSAHRREEIASSQRDNPDLPYFPSHSEQQALVSTSGRSCSLYHGHALSEDYPWDERTPTRPTEASSSQDTPLAAVVYGPQSEGKVDEDTPTAHFRSATIPRASSAALSPEVPFLHRQQSPGPSPSYPLSRRANSMPSPSRQEATSSAPIPSSPLDRKRTRPVTSNDAPLQAQSSRPSKKRKVTIDESIKGVSSHARTSDTGRHISSEPRSRSRNVQQPDSRRGSSRKKWVFDGVLVPPLPDRQLWDAVSDMVPPSPVSSLPPSSPVPEQSQQEAYPLSDDYDDWEATVDPADVVRLQQRGGPSFNIVPDGEDQLTSSQIVDDSMLIVPSSQENEITMPPSSRQMQRPAMHASSSAGAVADAPDRHAPLRKANTTSDRLDLLRRARDKMAVGGSQLPADAVDEAESILHDMYHVLQRARTKHVGRGKTAQGR</sequence>
<evidence type="ECO:0008006" key="4">
    <source>
        <dbReference type="Google" id="ProtNLM"/>
    </source>
</evidence>
<feature type="region of interest" description="Disordered" evidence="1">
    <location>
        <begin position="1255"/>
        <end position="1279"/>
    </location>
</feature>
<evidence type="ECO:0000313" key="3">
    <source>
        <dbReference type="Proteomes" id="UP000015241"/>
    </source>
</evidence>
<feature type="compositionally biased region" description="Polar residues" evidence="1">
    <location>
        <begin position="1136"/>
        <end position="1154"/>
    </location>
</feature>
<dbReference type="EMBL" id="KE504124">
    <property type="protein sequence ID" value="EPT05129.1"/>
    <property type="molecule type" value="Genomic_DNA"/>
</dbReference>
<feature type="region of interest" description="Disordered" evidence="1">
    <location>
        <begin position="1008"/>
        <end position="1032"/>
    </location>
</feature>
<dbReference type="eggNOG" id="ENOG502SHJD">
    <property type="taxonomic scope" value="Eukaryota"/>
</dbReference>
<dbReference type="InParanoid" id="S8EQ22"/>
<feature type="region of interest" description="Disordered" evidence="1">
    <location>
        <begin position="1055"/>
        <end position="1077"/>
    </location>
</feature>